<sequence length="148" mass="16626">MWLNSQTYWQGTPSYLRKSARTTSFTAAEYSVGLSNFAMSSLTRHMTKQPNLLVGNSLQSRKSARTTSFTAAEYSVGLYNFTMSSLTRHVAEQPNLLAADADWRQQLSEVIRELKKNMPGIKRLLFDSKGNDHDAVVLRQADGYTPQA</sequence>
<comment type="caution">
    <text evidence="1">The sequence shown here is derived from an EMBL/GenBank/DDBJ whole genome shotgun (WGS) entry which is preliminary data.</text>
</comment>
<dbReference type="Proteomes" id="UP000578531">
    <property type="component" value="Unassembled WGS sequence"/>
</dbReference>
<evidence type="ECO:0000313" key="1">
    <source>
        <dbReference type="EMBL" id="KAF6231979.1"/>
    </source>
</evidence>
<organism evidence="1 2">
    <name type="scientific">Letharia columbiana</name>
    <dbReference type="NCBI Taxonomy" id="112416"/>
    <lineage>
        <taxon>Eukaryota</taxon>
        <taxon>Fungi</taxon>
        <taxon>Dikarya</taxon>
        <taxon>Ascomycota</taxon>
        <taxon>Pezizomycotina</taxon>
        <taxon>Lecanoromycetes</taxon>
        <taxon>OSLEUM clade</taxon>
        <taxon>Lecanoromycetidae</taxon>
        <taxon>Lecanorales</taxon>
        <taxon>Lecanorineae</taxon>
        <taxon>Parmeliaceae</taxon>
        <taxon>Letharia</taxon>
    </lineage>
</organism>
<dbReference type="EMBL" id="JACCJC010000052">
    <property type="protein sequence ID" value="KAF6231979.1"/>
    <property type="molecule type" value="Genomic_DNA"/>
</dbReference>
<reference evidence="1 2" key="1">
    <citation type="journal article" date="2020" name="Genomics">
        <title>Complete, high-quality genomes from long-read metagenomic sequencing of two wolf lichen thalli reveals enigmatic genome architecture.</title>
        <authorList>
            <person name="McKenzie S.K."/>
            <person name="Walston R.F."/>
            <person name="Allen J.L."/>
        </authorList>
    </citation>
    <scope>NUCLEOTIDE SEQUENCE [LARGE SCALE GENOMIC DNA]</scope>
    <source>
        <strain evidence="1">WasteWater2</strain>
    </source>
</reference>
<proteinExistence type="predicted"/>
<dbReference type="RefSeq" id="XP_037161410.1">
    <property type="nucleotide sequence ID" value="XM_037311704.1"/>
</dbReference>
<evidence type="ECO:0000313" key="2">
    <source>
        <dbReference type="Proteomes" id="UP000578531"/>
    </source>
</evidence>
<keyword evidence="2" id="KW-1185">Reference proteome</keyword>
<gene>
    <name evidence="1" type="ORF">HO173_009816</name>
</gene>
<accession>A0A8H6L1H3</accession>
<protein>
    <submittedName>
        <fullName evidence="1">Uncharacterized protein</fullName>
    </submittedName>
</protein>
<dbReference type="AlphaFoldDB" id="A0A8H6L1H3"/>
<name>A0A8H6L1H3_9LECA</name>
<dbReference type="GeneID" id="59291465"/>